<keyword evidence="2" id="KW-1185">Reference proteome</keyword>
<dbReference type="EMBL" id="CP007389">
    <property type="protein sequence ID" value="APT73853.1"/>
    <property type="molecule type" value="Genomic_DNA"/>
</dbReference>
<name>A0ABM6GEB8_9BACT</name>
<accession>A0ABM6GEB8</accession>
<sequence length="170" mass="20264">MIKLFGDINIPAKSYLTKNEIILFSYLLSKKTKTYFSEIESLFLDIKEVDQKYVRRIVQNINKKLGNIGYIYIERKTIKTEINCDVDIWKFEELLKNKSDISEILGIYTGPFFPSINCIWANKMRMYYQKIIKKIVENYLKKEHIDIETLYKILRVFPELSTSELLEEPI</sequence>
<dbReference type="Proteomes" id="UP000185490">
    <property type="component" value="Chromosome"/>
</dbReference>
<reference evidence="1 2" key="1">
    <citation type="submission" date="2014-02" db="EMBL/GenBank/DDBJ databases">
        <title>Diversity of Thermotogales isolates from hydrothermal vents.</title>
        <authorList>
            <person name="Haverkamp T.H.A."/>
            <person name="Lossouarn J."/>
            <person name="Geslin C."/>
            <person name="Nesbo C.L."/>
        </authorList>
    </citation>
    <scope>NUCLEOTIDE SEQUENCE [LARGE SCALE GENOMIC DNA]</scope>
    <source>
        <strain evidence="1 2">431</strain>
    </source>
</reference>
<gene>
    <name evidence="1" type="ORF">BW47_04650</name>
</gene>
<evidence type="ECO:0000313" key="2">
    <source>
        <dbReference type="Proteomes" id="UP000185490"/>
    </source>
</evidence>
<evidence type="ECO:0008006" key="3">
    <source>
        <dbReference type="Google" id="ProtNLM"/>
    </source>
</evidence>
<organism evidence="1 2">
    <name type="scientific">Thermosipho melanesiensis</name>
    <dbReference type="NCBI Taxonomy" id="46541"/>
    <lineage>
        <taxon>Bacteria</taxon>
        <taxon>Thermotogati</taxon>
        <taxon>Thermotogota</taxon>
        <taxon>Thermotogae</taxon>
        <taxon>Thermotogales</taxon>
        <taxon>Fervidobacteriaceae</taxon>
        <taxon>Thermosipho</taxon>
    </lineage>
</organism>
<evidence type="ECO:0000313" key="1">
    <source>
        <dbReference type="EMBL" id="APT73853.1"/>
    </source>
</evidence>
<proteinExistence type="predicted"/>
<dbReference type="RefSeq" id="WP_012057087.1">
    <property type="nucleotide sequence ID" value="NZ_CP007389.1"/>
</dbReference>
<protein>
    <recommendedName>
        <fullName evidence="3">Response regulator receiver and SARP domain protein</fullName>
    </recommendedName>
</protein>